<feature type="transmembrane region" description="Helical" evidence="5">
    <location>
        <begin position="178"/>
        <end position="198"/>
    </location>
</feature>
<dbReference type="STRING" id="1123285.SAMN05660235_00096"/>
<feature type="transmembrane region" description="Helical" evidence="5">
    <location>
        <begin position="38"/>
        <end position="60"/>
    </location>
</feature>
<evidence type="ECO:0000313" key="7">
    <source>
        <dbReference type="Proteomes" id="UP000243333"/>
    </source>
</evidence>
<feature type="transmembrane region" description="Helical" evidence="5">
    <location>
        <begin position="118"/>
        <end position="139"/>
    </location>
</feature>
<evidence type="ECO:0000256" key="4">
    <source>
        <dbReference type="ARBA" id="ARBA00023136"/>
    </source>
</evidence>
<evidence type="ECO:0000256" key="1">
    <source>
        <dbReference type="ARBA" id="ARBA00022475"/>
    </source>
</evidence>
<evidence type="ECO:0000313" key="6">
    <source>
        <dbReference type="EMBL" id="SDF00576.1"/>
    </source>
</evidence>
<keyword evidence="7" id="KW-1185">Reference proteome</keyword>
<dbReference type="RefSeq" id="WP_093687059.1">
    <property type="nucleotide sequence ID" value="NZ_FNBU01000001.1"/>
</dbReference>
<dbReference type="OrthoDB" id="1679700at2"/>
<evidence type="ECO:0000256" key="5">
    <source>
        <dbReference type="SAM" id="Phobius"/>
    </source>
</evidence>
<keyword evidence="1" id="KW-1003">Cell membrane</keyword>
<keyword evidence="4 5" id="KW-0472">Membrane</keyword>
<keyword evidence="2 5" id="KW-0812">Transmembrane</keyword>
<accession>A0A1G7HJR7</accession>
<feature type="transmembrane region" description="Helical" evidence="5">
    <location>
        <begin position="6"/>
        <end position="26"/>
    </location>
</feature>
<dbReference type="EMBL" id="FNBU01000001">
    <property type="protein sequence ID" value="SDF00576.1"/>
    <property type="molecule type" value="Genomic_DNA"/>
</dbReference>
<gene>
    <name evidence="6" type="ORF">SAMN05660235_00096</name>
</gene>
<name>A0A1G7HJR7_9FIRM</name>
<reference evidence="7" key="1">
    <citation type="submission" date="2016-10" db="EMBL/GenBank/DDBJ databases">
        <authorList>
            <person name="Varghese N."/>
            <person name="Submissions S."/>
        </authorList>
    </citation>
    <scope>NUCLEOTIDE SEQUENCE [LARGE SCALE GENOMIC DNA]</scope>
    <source>
        <strain evidence="7">DSM 23256</strain>
    </source>
</reference>
<dbReference type="PANTHER" id="PTHR35529">
    <property type="entry name" value="MANGANESE EFFLUX PUMP MNTP-RELATED"/>
    <property type="match status" value="1"/>
</dbReference>
<dbReference type="PANTHER" id="PTHR35529:SF1">
    <property type="entry name" value="MANGANESE EFFLUX PUMP MNTP-RELATED"/>
    <property type="match status" value="1"/>
</dbReference>
<evidence type="ECO:0000256" key="2">
    <source>
        <dbReference type="ARBA" id="ARBA00022692"/>
    </source>
</evidence>
<sequence>MSVLELFVLSAALGTDLFSVAVPIGMNRVRLRVIVRSAAVFALFHIIMILTGYYVGHWLGSVVEHVSTYHIDLPAATVQNWASALGALVLAGLGLHMIKENLAGGDAVDSVSHPLQGLTLVMLAVSVSIDALAAGFSLGMMDVDLIKLSIILGAVIFAIAVFGLGLGRRVGSFIGERAAAIGGAVLIALGLHVLWTALW</sequence>
<feature type="transmembrane region" description="Helical" evidence="5">
    <location>
        <begin position="145"/>
        <end position="166"/>
    </location>
</feature>
<proteinExistence type="predicted"/>
<protein>
    <submittedName>
        <fullName evidence="6">Mn2+ efflux pump MntP</fullName>
    </submittedName>
</protein>
<dbReference type="Pfam" id="PF02659">
    <property type="entry name" value="Mntp"/>
    <property type="match status" value="1"/>
</dbReference>
<dbReference type="InterPro" id="IPR003810">
    <property type="entry name" value="Mntp/YtaF"/>
</dbReference>
<dbReference type="Proteomes" id="UP000243333">
    <property type="component" value="Unassembled WGS sequence"/>
</dbReference>
<evidence type="ECO:0000256" key="3">
    <source>
        <dbReference type="ARBA" id="ARBA00022989"/>
    </source>
</evidence>
<feature type="transmembrane region" description="Helical" evidence="5">
    <location>
        <begin position="80"/>
        <end position="98"/>
    </location>
</feature>
<dbReference type="AlphaFoldDB" id="A0A1G7HJR7"/>
<keyword evidence="3 5" id="KW-1133">Transmembrane helix</keyword>
<organism evidence="6 7">
    <name type="scientific">Sporolituus thermophilus DSM 23256</name>
    <dbReference type="NCBI Taxonomy" id="1123285"/>
    <lineage>
        <taxon>Bacteria</taxon>
        <taxon>Bacillati</taxon>
        <taxon>Bacillota</taxon>
        <taxon>Negativicutes</taxon>
        <taxon>Selenomonadales</taxon>
        <taxon>Sporomusaceae</taxon>
        <taxon>Sporolituus</taxon>
    </lineage>
</organism>